<reference evidence="4" key="1">
    <citation type="journal article" date="2019" name="Int. J. Syst. Evol. Microbiol.">
        <title>The Global Catalogue of Microorganisms (GCM) 10K type strain sequencing project: providing services to taxonomists for standard genome sequencing and annotation.</title>
        <authorList>
            <consortium name="The Broad Institute Genomics Platform"/>
            <consortium name="The Broad Institute Genome Sequencing Center for Infectious Disease"/>
            <person name="Wu L."/>
            <person name="Ma J."/>
        </authorList>
    </citation>
    <scope>NUCLEOTIDE SEQUENCE [LARGE SCALE GENOMIC DNA]</scope>
    <source>
        <strain evidence="4">CCM 8925</strain>
    </source>
</reference>
<dbReference type="PROSITE" id="PS50937">
    <property type="entry name" value="HTH_MERR_2"/>
    <property type="match status" value="1"/>
</dbReference>
<dbReference type="SUPFAM" id="SSF46955">
    <property type="entry name" value="Putative DNA-binding domain"/>
    <property type="match status" value="1"/>
</dbReference>
<evidence type="ECO:0000313" key="3">
    <source>
        <dbReference type="EMBL" id="MFD0896571.1"/>
    </source>
</evidence>
<proteinExistence type="predicted"/>
<dbReference type="InterPro" id="IPR009061">
    <property type="entry name" value="DNA-bd_dom_put_sf"/>
</dbReference>
<dbReference type="SMART" id="SM00422">
    <property type="entry name" value="HTH_MERR"/>
    <property type="match status" value="1"/>
</dbReference>
<dbReference type="Gene3D" id="1.10.1660.10">
    <property type="match status" value="1"/>
</dbReference>
<dbReference type="EMBL" id="JBHTIO010000008">
    <property type="protein sequence ID" value="MFD0896571.1"/>
    <property type="molecule type" value="Genomic_DNA"/>
</dbReference>
<feature type="domain" description="HTH merR-type" evidence="2">
    <location>
        <begin position="2"/>
        <end position="71"/>
    </location>
</feature>
<comment type="caution">
    <text evidence="3">The sequence shown here is derived from an EMBL/GenBank/DDBJ whole genome shotgun (WGS) entry which is preliminary data.</text>
</comment>
<accession>A0ABW3EA28</accession>
<dbReference type="PANTHER" id="PTHR30204">
    <property type="entry name" value="REDOX-CYCLING DRUG-SENSING TRANSCRIPTIONAL ACTIVATOR SOXR"/>
    <property type="match status" value="1"/>
</dbReference>
<organism evidence="3 4">
    <name type="scientific">Loigolactobacillus binensis</name>
    <dbReference type="NCBI Taxonomy" id="2559922"/>
    <lineage>
        <taxon>Bacteria</taxon>
        <taxon>Bacillati</taxon>
        <taxon>Bacillota</taxon>
        <taxon>Bacilli</taxon>
        <taxon>Lactobacillales</taxon>
        <taxon>Lactobacillaceae</taxon>
        <taxon>Loigolactobacillus</taxon>
    </lineage>
</organism>
<keyword evidence="1" id="KW-0238">DNA-binding</keyword>
<keyword evidence="4" id="KW-1185">Reference proteome</keyword>
<evidence type="ECO:0000259" key="2">
    <source>
        <dbReference type="PROSITE" id="PS50937"/>
    </source>
</evidence>
<dbReference type="Pfam" id="PF13411">
    <property type="entry name" value="MerR_1"/>
    <property type="match status" value="1"/>
</dbReference>
<evidence type="ECO:0000256" key="1">
    <source>
        <dbReference type="ARBA" id="ARBA00023125"/>
    </source>
</evidence>
<sequence>MTYTITEVAAKFGLSAYTIRYYDKAGILPFVRRNQAGNRQFDEVDVDWLRLVCCLKNTGMALKDIKAYSDLARQGSDTGAARQAMLRQHKQAVLQQIADLQANLELIETKIDFYADPQNKALMDHLKELEQQHRA</sequence>
<dbReference type="CDD" id="cd01109">
    <property type="entry name" value="HTH_YyaN"/>
    <property type="match status" value="1"/>
</dbReference>
<protein>
    <submittedName>
        <fullName evidence="3">MerR family transcriptional regulator</fullName>
    </submittedName>
</protein>
<name>A0ABW3EA28_9LACO</name>
<dbReference type="PANTHER" id="PTHR30204:SF82">
    <property type="entry name" value="TRANSCRIPTIONAL REGULATOR, MERR FAMILY"/>
    <property type="match status" value="1"/>
</dbReference>
<dbReference type="InterPro" id="IPR000551">
    <property type="entry name" value="MerR-type_HTH_dom"/>
</dbReference>
<dbReference type="PRINTS" id="PR00040">
    <property type="entry name" value="HTHMERR"/>
</dbReference>
<dbReference type="RefSeq" id="WP_137636885.1">
    <property type="nucleotide sequence ID" value="NZ_BJDN01000004.1"/>
</dbReference>
<gene>
    <name evidence="3" type="ORF">ACFQZ7_02285</name>
</gene>
<dbReference type="InterPro" id="IPR047057">
    <property type="entry name" value="MerR_fam"/>
</dbReference>
<evidence type="ECO:0000313" key="4">
    <source>
        <dbReference type="Proteomes" id="UP001597104"/>
    </source>
</evidence>
<dbReference type="Proteomes" id="UP001597104">
    <property type="component" value="Unassembled WGS sequence"/>
</dbReference>